<dbReference type="CDD" id="cd16433">
    <property type="entry name" value="CheB"/>
    <property type="match status" value="1"/>
</dbReference>
<protein>
    <recommendedName>
        <fullName evidence="2">protein-glutamate methylesterase</fullName>
        <ecNumber evidence="2">3.1.1.61</ecNumber>
    </recommendedName>
</protein>
<comment type="caution">
    <text evidence="6">The sequence shown here is derived from an EMBL/GenBank/DDBJ whole genome shotgun (WGS) entry which is preliminary data.</text>
</comment>
<proteinExistence type="predicted"/>
<dbReference type="EC" id="3.1.1.61" evidence="2"/>
<name>A0A8J3DR02_9HYPH</name>
<evidence type="ECO:0000259" key="5">
    <source>
        <dbReference type="PROSITE" id="PS50122"/>
    </source>
</evidence>
<evidence type="ECO:0000256" key="1">
    <source>
        <dbReference type="ARBA" id="ARBA00022801"/>
    </source>
</evidence>
<keyword evidence="7" id="KW-1185">Reference proteome</keyword>
<comment type="catalytic activity">
    <reaction evidence="3">
        <text>[protein]-L-glutamate 5-O-methyl ester + H2O = L-glutamyl-[protein] + methanol + H(+)</text>
        <dbReference type="Rhea" id="RHEA:23236"/>
        <dbReference type="Rhea" id="RHEA-COMP:10208"/>
        <dbReference type="Rhea" id="RHEA-COMP:10311"/>
        <dbReference type="ChEBI" id="CHEBI:15377"/>
        <dbReference type="ChEBI" id="CHEBI:15378"/>
        <dbReference type="ChEBI" id="CHEBI:17790"/>
        <dbReference type="ChEBI" id="CHEBI:29973"/>
        <dbReference type="ChEBI" id="CHEBI:82795"/>
        <dbReference type="EC" id="3.1.1.61"/>
    </reaction>
</comment>
<gene>
    <name evidence="6" type="ORF">GCM10016234_00670</name>
</gene>
<accession>A0A8J3DR02</accession>
<dbReference type="GO" id="GO:0005737">
    <property type="term" value="C:cytoplasm"/>
    <property type="evidence" value="ECO:0007669"/>
    <property type="project" value="InterPro"/>
</dbReference>
<organism evidence="6 7">
    <name type="scientific">Tianweitania populi</name>
    <dbReference type="NCBI Taxonomy" id="1607949"/>
    <lineage>
        <taxon>Bacteria</taxon>
        <taxon>Pseudomonadati</taxon>
        <taxon>Pseudomonadota</taxon>
        <taxon>Alphaproteobacteria</taxon>
        <taxon>Hyphomicrobiales</taxon>
        <taxon>Phyllobacteriaceae</taxon>
        <taxon>Tianweitania</taxon>
    </lineage>
</organism>
<dbReference type="AlphaFoldDB" id="A0A8J3DR02"/>
<dbReference type="GO" id="GO:0006935">
    <property type="term" value="P:chemotaxis"/>
    <property type="evidence" value="ECO:0007669"/>
    <property type="project" value="InterPro"/>
</dbReference>
<dbReference type="GO" id="GO:0008984">
    <property type="term" value="F:protein-glutamate methylesterase activity"/>
    <property type="evidence" value="ECO:0007669"/>
    <property type="project" value="UniProtKB-EC"/>
</dbReference>
<dbReference type="InterPro" id="IPR035909">
    <property type="entry name" value="CheB_C"/>
</dbReference>
<evidence type="ECO:0000256" key="2">
    <source>
        <dbReference type="ARBA" id="ARBA00039140"/>
    </source>
</evidence>
<dbReference type="PANTHER" id="PTHR42872:SF6">
    <property type="entry name" value="PROTEIN-GLUTAMATE METHYLESTERASE_PROTEIN-GLUTAMINE GLUTAMINASE"/>
    <property type="match status" value="1"/>
</dbReference>
<evidence type="ECO:0000256" key="4">
    <source>
        <dbReference type="PROSITE-ProRule" id="PRU00050"/>
    </source>
</evidence>
<dbReference type="SUPFAM" id="SSF52738">
    <property type="entry name" value="Methylesterase CheB, C-terminal domain"/>
    <property type="match status" value="1"/>
</dbReference>
<feature type="domain" description="CheB-type methylesterase" evidence="5">
    <location>
        <begin position="1"/>
        <end position="130"/>
    </location>
</feature>
<dbReference type="EMBL" id="BMZQ01000001">
    <property type="protein sequence ID" value="GHD05104.1"/>
    <property type="molecule type" value="Genomic_DNA"/>
</dbReference>
<evidence type="ECO:0000256" key="3">
    <source>
        <dbReference type="ARBA" id="ARBA00048267"/>
    </source>
</evidence>
<dbReference type="PROSITE" id="PS50122">
    <property type="entry name" value="CHEB"/>
    <property type="match status" value="1"/>
</dbReference>
<reference evidence="6" key="2">
    <citation type="submission" date="2020-09" db="EMBL/GenBank/DDBJ databases">
        <authorList>
            <person name="Sun Q."/>
            <person name="Kim S."/>
        </authorList>
    </citation>
    <scope>NUCLEOTIDE SEQUENCE</scope>
    <source>
        <strain evidence="6">KCTC 42249</strain>
    </source>
</reference>
<dbReference type="InterPro" id="IPR011247">
    <property type="entry name" value="Chemotax_prot-Glu_Me-esterase"/>
</dbReference>
<comment type="caution">
    <text evidence="4">Lacks conserved residue(s) required for the propagation of feature annotation.</text>
</comment>
<dbReference type="Pfam" id="PF01339">
    <property type="entry name" value="CheB_methylest"/>
    <property type="match status" value="1"/>
</dbReference>
<sequence length="272" mass="29088">MSQALDGQPIERGQIHVAAPDRHLLLIGDTIRLSMGPRENMVRPVIDPTFRSAALSFGSGVVGVVLTGMLNDGASDLHAIKACGGTAVVQHPLDAEADEMPLAALQSVDADHVASADDLGRVIAGIVGESTDGSQCLSDELQLEVDIAAGRRLGSANLLQIAEPSALSCPDCHGVLSEVRGSRPLRFRCQIGHGYTAEALASHITEVDEAIRVAMRVMEERVTLVDRMARDARDTGRPTVAELYETRGEEYRRYAATLRQAAILSLHHGRST</sequence>
<dbReference type="Gene3D" id="3.40.50.180">
    <property type="entry name" value="Methylesterase CheB, C-terminal domain"/>
    <property type="match status" value="1"/>
</dbReference>
<dbReference type="Proteomes" id="UP000630142">
    <property type="component" value="Unassembled WGS sequence"/>
</dbReference>
<dbReference type="InterPro" id="IPR000673">
    <property type="entry name" value="Sig_transdc_resp-reg_Me-estase"/>
</dbReference>
<dbReference type="PIRSF" id="PIRSF036461">
    <property type="entry name" value="Chmtx_methlestr"/>
    <property type="match status" value="1"/>
</dbReference>
<keyword evidence="1" id="KW-0378">Hydrolase</keyword>
<dbReference type="PANTHER" id="PTHR42872">
    <property type="entry name" value="PROTEIN-GLUTAMATE METHYLESTERASE/PROTEIN-GLUTAMINE GLUTAMINASE"/>
    <property type="match status" value="1"/>
</dbReference>
<reference evidence="6" key="1">
    <citation type="journal article" date="2014" name="Int. J. Syst. Evol. Microbiol.">
        <title>Complete genome sequence of Corynebacterium casei LMG S-19264T (=DSM 44701T), isolated from a smear-ripened cheese.</title>
        <authorList>
            <consortium name="US DOE Joint Genome Institute (JGI-PGF)"/>
            <person name="Walter F."/>
            <person name="Albersmeier A."/>
            <person name="Kalinowski J."/>
            <person name="Ruckert C."/>
        </authorList>
    </citation>
    <scope>NUCLEOTIDE SEQUENCE</scope>
    <source>
        <strain evidence="6">KCTC 42249</strain>
    </source>
</reference>
<dbReference type="GO" id="GO:0000156">
    <property type="term" value="F:phosphorelay response regulator activity"/>
    <property type="evidence" value="ECO:0007669"/>
    <property type="project" value="InterPro"/>
</dbReference>
<evidence type="ECO:0000313" key="6">
    <source>
        <dbReference type="EMBL" id="GHD05104.1"/>
    </source>
</evidence>
<evidence type="ECO:0000313" key="7">
    <source>
        <dbReference type="Proteomes" id="UP000630142"/>
    </source>
</evidence>